<dbReference type="SUPFAM" id="SSF82114">
    <property type="entry name" value="Riboflavin kinase-like"/>
    <property type="match status" value="1"/>
</dbReference>
<keyword evidence="10 14" id="KW-0067">ATP-binding</keyword>
<dbReference type="SMART" id="SM00904">
    <property type="entry name" value="Flavokinase"/>
    <property type="match status" value="1"/>
</dbReference>
<dbReference type="RefSeq" id="WP_043708399.1">
    <property type="nucleotide sequence ID" value="NZ_CP116385.1"/>
</dbReference>
<dbReference type="NCBIfam" id="TIGR00083">
    <property type="entry name" value="ribF"/>
    <property type="match status" value="1"/>
</dbReference>
<dbReference type="EC" id="2.7.1.26" evidence="14"/>
<evidence type="ECO:0000313" key="17">
    <source>
        <dbReference type="EMBL" id="KIU24791.1"/>
    </source>
</evidence>
<feature type="domain" description="Riboflavin kinase" evidence="15">
    <location>
        <begin position="186"/>
        <end position="311"/>
    </location>
</feature>
<accession>A0A0D1KE86</accession>
<dbReference type="InterPro" id="IPR014729">
    <property type="entry name" value="Rossmann-like_a/b/a_fold"/>
</dbReference>
<dbReference type="Proteomes" id="UP000032287">
    <property type="component" value="Unassembled WGS sequence"/>
</dbReference>
<dbReference type="Proteomes" id="UP000032289">
    <property type="component" value="Unassembled WGS sequence"/>
</dbReference>
<evidence type="ECO:0000256" key="4">
    <source>
        <dbReference type="ARBA" id="ARBA00022643"/>
    </source>
</evidence>
<evidence type="ECO:0000256" key="13">
    <source>
        <dbReference type="ARBA" id="ARBA00049494"/>
    </source>
</evidence>
<keyword evidence="11" id="KW-0511">Multifunctional enzyme</keyword>
<keyword evidence="3 14" id="KW-0285">Flavoprotein</keyword>
<dbReference type="UniPathway" id="UPA00276">
    <property type="reaction ID" value="UER00406"/>
</dbReference>
<evidence type="ECO:0000256" key="10">
    <source>
        <dbReference type="ARBA" id="ARBA00022840"/>
    </source>
</evidence>
<dbReference type="Gene3D" id="3.40.50.620">
    <property type="entry name" value="HUPs"/>
    <property type="match status" value="1"/>
</dbReference>
<keyword evidence="7 14" id="KW-0547">Nucleotide-binding</keyword>
<dbReference type="PATRIC" id="fig|137591.24.peg.1030"/>
<comment type="pathway">
    <text evidence="1 14">Cofactor biosynthesis; FAD biosynthesis; FAD from FMN: step 1/1.</text>
</comment>
<evidence type="ECO:0000256" key="5">
    <source>
        <dbReference type="ARBA" id="ARBA00022679"/>
    </source>
</evidence>
<evidence type="ECO:0000256" key="9">
    <source>
        <dbReference type="ARBA" id="ARBA00022827"/>
    </source>
</evidence>
<comment type="caution">
    <text evidence="16">The sequence shown here is derived from an EMBL/GenBank/DDBJ whole genome shotgun (WGS) entry which is preliminary data.</text>
</comment>
<proteinExistence type="inferred from homology"/>
<dbReference type="Pfam" id="PF06574">
    <property type="entry name" value="FAD_syn"/>
    <property type="match status" value="1"/>
</dbReference>
<dbReference type="Gene3D" id="2.40.30.30">
    <property type="entry name" value="Riboflavin kinase-like"/>
    <property type="match status" value="1"/>
</dbReference>
<dbReference type="InterPro" id="IPR015865">
    <property type="entry name" value="Riboflavin_kinase_bac/euk"/>
</dbReference>
<comment type="catalytic activity">
    <reaction evidence="12 14">
        <text>riboflavin + ATP = FMN + ADP + H(+)</text>
        <dbReference type="Rhea" id="RHEA:14357"/>
        <dbReference type="ChEBI" id="CHEBI:15378"/>
        <dbReference type="ChEBI" id="CHEBI:30616"/>
        <dbReference type="ChEBI" id="CHEBI:57986"/>
        <dbReference type="ChEBI" id="CHEBI:58210"/>
        <dbReference type="ChEBI" id="CHEBI:456216"/>
        <dbReference type="EC" id="2.7.1.26"/>
    </reaction>
</comment>
<comment type="similarity">
    <text evidence="14">Belongs to the ribF family.</text>
</comment>
<evidence type="ECO:0000313" key="16">
    <source>
        <dbReference type="EMBL" id="KIU19868.1"/>
    </source>
</evidence>
<keyword evidence="5 14" id="KW-0808">Transferase</keyword>
<gene>
    <name evidence="16" type="primary">ribF</name>
    <name evidence="17" type="ORF">ab3b_01052</name>
    <name evidence="16" type="ORF">QX99_01891</name>
</gene>
<evidence type="ECO:0000313" key="18">
    <source>
        <dbReference type="Proteomes" id="UP000032287"/>
    </source>
</evidence>
<dbReference type="GO" id="GO:0009398">
    <property type="term" value="P:FMN biosynthetic process"/>
    <property type="evidence" value="ECO:0007669"/>
    <property type="project" value="UniProtKB-UniRule"/>
</dbReference>
<dbReference type="GO" id="GO:0006747">
    <property type="term" value="P:FAD biosynthetic process"/>
    <property type="evidence" value="ECO:0007669"/>
    <property type="project" value="UniProtKB-UniRule"/>
</dbReference>
<protein>
    <recommendedName>
        <fullName evidence="14">Riboflavin biosynthesis protein</fullName>
    </recommendedName>
    <domain>
        <recommendedName>
            <fullName evidence="14">Riboflavin kinase</fullName>
            <ecNumber evidence="14">2.7.1.26</ecNumber>
        </recommendedName>
        <alternativeName>
            <fullName evidence="14">Flavokinase</fullName>
        </alternativeName>
    </domain>
    <domain>
        <recommendedName>
            <fullName evidence="14">FMN adenylyltransferase</fullName>
            <ecNumber evidence="14">2.7.7.2</ecNumber>
        </recommendedName>
        <alternativeName>
            <fullName evidence="14">FAD pyrophosphorylase</fullName>
        </alternativeName>
        <alternativeName>
            <fullName evidence="14">FAD synthase</fullName>
        </alternativeName>
    </domain>
</protein>
<dbReference type="Pfam" id="PF01687">
    <property type="entry name" value="Flavokinase"/>
    <property type="match status" value="1"/>
</dbReference>
<dbReference type="EMBL" id="JWHU01000034">
    <property type="protein sequence ID" value="KIU19868.1"/>
    <property type="molecule type" value="Genomic_DNA"/>
</dbReference>
<keyword evidence="6 14" id="KW-0548">Nucleotidyltransferase</keyword>
<dbReference type="PIRSF" id="PIRSF004491">
    <property type="entry name" value="FAD_Synth"/>
    <property type="match status" value="1"/>
</dbReference>
<dbReference type="SUPFAM" id="SSF52374">
    <property type="entry name" value="Nucleotidylyl transferase"/>
    <property type="match status" value="1"/>
</dbReference>
<dbReference type="InterPro" id="IPR023468">
    <property type="entry name" value="Riboflavin_kinase"/>
</dbReference>
<dbReference type="InterPro" id="IPR002606">
    <property type="entry name" value="Riboflavin_kinase_bac"/>
</dbReference>
<dbReference type="GO" id="GO:0009231">
    <property type="term" value="P:riboflavin biosynthetic process"/>
    <property type="evidence" value="ECO:0007669"/>
    <property type="project" value="InterPro"/>
</dbReference>
<evidence type="ECO:0000256" key="2">
    <source>
        <dbReference type="ARBA" id="ARBA00005201"/>
    </source>
</evidence>
<evidence type="ECO:0000256" key="14">
    <source>
        <dbReference type="PIRNR" id="PIRNR004491"/>
    </source>
</evidence>
<comment type="pathway">
    <text evidence="2 14">Cofactor biosynthesis; FMN biosynthesis; FMN from riboflavin (ATP route): step 1/1.</text>
</comment>
<dbReference type="EMBL" id="JWHT01000026">
    <property type="protein sequence ID" value="KIU24791.1"/>
    <property type="molecule type" value="Genomic_DNA"/>
</dbReference>
<dbReference type="CDD" id="cd02064">
    <property type="entry name" value="FAD_synthetase_N"/>
    <property type="match status" value="1"/>
</dbReference>
<dbReference type="FunFam" id="3.40.50.620:FF:000021">
    <property type="entry name" value="Riboflavin biosynthesis protein"/>
    <property type="match status" value="1"/>
</dbReference>
<organism evidence="16 18">
    <name type="scientific">Weissella cibaria</name>
    <dbReference type="NCBI Taxonomy" id="137591"/>
    <lineage>
        <taxon>Bacteria</taxon>
        <taxon>Bacillati</taxon>
        <taxon>Bacillota</taxon>
        <taxon>Bacilli</taxon>
        <taxon>Lactobacillales</taxon>
        <taxon>Lactobacillaceae</taxon>
        <taxon>Weissella</taxon>
    </lineage>
</organism>
<dbReference type="AlphaFoldDB" id="A0A0D1KE86"/>
<dbReference type="PANTHER" id="PTHR22749:SF6">
    <property type="entry name" value="RIBOFLAVIN KINASE"/>
    <property type="match status" value="1"/>
</dbReference>
<keyword evidence="8 14" id="KW-0418">Kinase</keyword>
<dbReference type="GO" id="GO:0005524">
    <property type="term" value="F:ATP binding"/>
    <property type="evidence" value="ECO:0007669"/>
    <property type="project" value="UniProtKB-UniRule"/>
</dbReference>
<keyword evidence="9 14" id="KW-0274">FAD</keyword>
<comment type="catalytic activity">
    <reaction evidence="13 14">
        <text>FMN + ATP + H(+) = FAD + diphosphate</text>
        <dbReference type="Rhea" id="RHEA:17237"/>
        <dbReference type="ChEBI" id="CHEBI:15378"/>
        <dbReference type="ChEBI" id="CHEBI:30616"/>
        <dbReference type="ChEBI" id="CHEBI:33019"/>
        <dbReference type="ChEBI" id="CHEBI:57692"/>
        <dbReference type="ChEBI" id="CHEBI:58210"/>
        <dbReference type="EC" id="2.7.7.2"/>
    </reaction>
</comment>
<dbReference type="InterPro" id="IPR023465">
    <property type="entry name" value="Riboflavin_kinase_dom_sf"/>
</dbReference>
<evidence type="ECO:0000256" key="8">
    <source>
        <dbReference type="ARBA" id="ARBA00022777"/>
    </source>
</evidence>
<dbReference type="GO" id="GO:0008531">
    <property type="term" value="F:riboflavin kinase activity"/>
    <property type="evidence" value="ECO:0007669"/>
    <property type="project" value="UniProtKB-UniRule"/>
</dbReference>
<evidence type="ECO:0000259" key="15">
    <source>
        <dbReference type="SMART" id="SM00904"/>
    </source>
</evidence>
<dbReference type="STRING" id="137591.AO080_07770"/>
<keyword evidence="18" id="KW-1185">Reference proteome</keyword>
<dbReference type="EC" id="2.7.7.2" evidence="14"/>
<dbReference type="InterPro" id="IPR015864">
    <property type="entry name" value="FAD_synthase"/>
</dbReference>
<evidence type="ECO:0000256" key="6">
    <source>
        <dbReference type="ARBA" id="ARBA00022695"/>
    </source>
</evidence>
<name>A0A0D1KE86_9LACO</name>
<keyword evidence="4 14" id="KW-0288">FMN</keyword>
<evidence type="ECO:0000256" key="3">
    <source>
        <dbReference type="ARBA" id="ARBA00022630"/>
    </source>
</evidence>
<evidence type="ECO:0000256" key="7">
    <source>
        <dbReference type="ARBA" id="ARBA00022741"/>
    </source>
</evidence>
<evidence type="ECO:0000256" key="12">
    <source>
        <dbReference type="ARBA" id="ARBA00047880"/>
    </source>
</evidence>
<dbReference type="GO" id="GO:0003919">
    <property type="term" value="F:FMN adenylyltransferase activity"/>
    <property type="evidence" value="ECO:0007669"/>
    <property type="project" value="UniProtKB-UniRule"/>
</dbReference>
<evidence type="ECO:0000256" key="11">
    <source>
        <dbReference type="ARBA" id="ARBA00023268"/>
    </source>
</evidence>
<reference evidence="18 19" key="1">
    <citation type="journal article" date="2015" name="Microbiology (Mosc.)">
        <title>Genomics of the Weissella cibaria species with an examination of its metabolic traits.</title>
        <authorList>
            <person name="Lynch K.M."/>
            <person name="Lucid A."/>
            <person name="Arendt E.K."/>
            <person name="Sleator R.D."/>
            <person name="Lucey B."/>
            <person name="Coffey A."/>
        </authorList>
    </citation>
    <scope>NUCLEOTIDE SEQUENCE [LARGE SCALE GENOMIC DNA]</scope>
    <source>
        <strain evidence="17 19">AB3b</strain>
        <strain evidence="16 18">MG1</strain>
    </source>
</reference>
<dbReference type="UniPathway" id="UPA00277">
    <property type="reaction ID" value="UER00407"/>
</dbReference>
<evidence type="ECO:0000256" key="1">
    <source>
        <dbReference type="ARBA" id="ARBA00004726"/>
    </source>
</evidence>
<sequence length="313" mass="34228">MEVITLHHPFDAATIADEPVVLAMGFFDGVHAGHRAVINRAKAEATARGVKLAVLTYDQHASVVFTAHQHPLTYLTTLPRKLTLLAEMGVDVVYVVNFTSALAKLAPVDFVEQYMIGLHATAVVAGFDHTYGASDAHADMSHLPGYAAGRFDVIEVSRVDVDGEESASTRARQLVDAGQVDALNELLTQPYQTSGVVVHGEARGREMGYPTANIETAPGERLPGVGVYVVELEIAGKWYGGMASIGYNVTFGENRPKTVEINLFDFAQEIYGERVNVRWHHYIRGEEKFTGMDALIAKLQEDESVSRRFLAEV</sequence>
<evidence type="ECO:0000313" key="19">
    <source>
        <dbReference type="Proteomes" id="UP000032289"/>
    </source>
</evidence>
<dbReference type="eggNOG" id="COG0196">
    <property type="taxonomic scope" value="Bacteria"/>
</dbReference>
<dbReference type="PANTHER" id="PTHR22749">
    <property type="entry name" value="RIBOFLAVIN KINASE/FMN ADENYLYLTRANSFERASE"/>
    <property type="match status" value="1"/>
</dbReference>